<evidence type="ECO:0000256" key="5">
    <source>
        <dbReference type="ARBA" id="ARBA00022519"/>
    </source>
</evidence>
<evidence type="ECO:0000259" key="11">
    <source>
        <dbReference type="PROSITE" id="PS52015"/>
    </source>
</evidence>
<dbReference type="SUPFAM" id="SSF74653">
    <property type="entry name" value="TolA/TonB C-terminal domain"/>
    <property type="match status" value="1"/>
</dbReference>
<dbReference type="NCBIfam" id="TIGR01352">
    <property type="entry name" value="tonB_Cterm"/>
    <property type="match status" value="1"/>
</dbReference>
<evidence type="ECO:0000256" key="4">
    <source>
        <dbReference type="ARBA" id="ARBA00022475"/>
    </source>
</evidence>
<evidence type="ECO:0000256" key="8">
    <source>
        <dbReference type="ARBA" id="ARBA00022989"/>
    </source>
</evidence>
<dbReference type="InterPro" id="IPR037682">
    <property type="entry name" value="TonB_C"/>
</dbReference>
<evidence type="ECO:0000256" key="9">
    <source>
        <dbReference type="ARBA" id="ARBA00023136"/>
    </source>
</evidence>
<evidence type="ECO:0000313" key="13">
    <source>
        <dbReference type="Proteomes" id="UP000217289"/>
    </source>
</evidence>
<evidence type="ECO:0000256" key="10">
    <source>
        <dbReference type="SAM" id="MobiDB-lite"/>
    </source>
</evidence>
<dbReference type="KEGG" id="mbd:MEBOL_002216"/>
<keyword evidence="3" id="KW-0813">Transport</keyword>
<dbReference type="GO" id="GO:0015031">
    <property type="term" value="P:protein transport"/>
    <property type="evidence" value="ECO:0007669"/>
    <property type="project" value="UniProtKB-KW"/>
</dbReference>
<protein>
    <submittedName>
        <fullName evidence="12">Energy transducer TonB</fullName>
    </submittedName>
</protein>
<evidence type="ECO:0000256" key="3">
    <source>
        <dbReference type="ARBA" id="ARBA00022448"/>
    </source>
</evidence>
<dbReference type="InterPro" id="IPR006260">
    <property type="entry name" value="TonB/TolA_C"/>
</dbReference>
<dbReference type="OrthoDB" id="5505681at2"/>
<dbReference type="GO" id="GO:0055085">
    <property type="term" value="P:transmembrane transport"/>
    <property type="evidence" value="ECO:0007669"/>
    <property type="project" value="InterPro"/>
</dbReference>
<evidence type="ECO:0000256" key="2">
    <source>
        <dbReference type="ARBA" id="ARBA00006555"/>
    </source>
</evidence>
<evidence type="ECO:0000256" key="1">
    <source>
        <dbReference type="ARBA" id="ARBA00004383"/>
    </source>
</evidence>
<feature type="region of interest" description="Disordered" evidence="10">
    <location>
        <begin position="41"/>
        <end position="128"/>
    </location>
</feature>
<feature type="compositionally biased region" description="Pro residues" evidence="10">
    <location>
        <begin position="61"/>
        <end position="90"/>
    </location>
</feature>
<dbReference type="Proteomes" id="UP000217289">
    <property type="component" value="Chromosome"/>
</dbReference>
<sequence>MSQAALSAPPLPSRRSSRTPLFVLASLGVHGAGFFMLSRLEDRPRPEVNRPVELVMVEVQKPPPPPPPPPPEEPKPPPPPPPKAPKPPPVKVARAEKPPPPPPPDAPPPPPNDTPPPEPPSKPVPLVVGLSMSSTTSAGAFAAPVGNTVYGKTGDKAVDPKDVKAYSAPKYVPVYQVDTEPSVASEVKIPYPDEARRAGVEGTVTMSITIDTEGRVVKVVVVKGLGYGLDEAARGALLRFRFKPAVKNGEAVSTEMKYSYTFVLD</sequence>
<comment type="similarity">
    <text evidence="2">Belongs to the TonB family.</text>
</comment>
<dbReference type="PANTHER" id="PTHR33446">
    <property type="entry name" value="PROTEIN TONB-RELATED"/>
    <property type="match status" value="1"/>
</dbReference>
<dbReference type="Pfam" id="PF03544">
    <property type="entry name" value="TonB_C"/>
    <property type="match status" value="1"/>
</dbReference>
<dbReference type="GO" id="GO:0005886">
    <property type="term" value="C:plasma membrane"/>
    <property type="evidence" value="ECO:0007669"/>
    <property type="project" value="UniProtKB-SubCell"/>
</dbReference>
<evidence type="ECO:0000256" key="7">
    <source>
        <dbReference type="ARBA" id="ARBA00022927"/>
    </source>
</evidence>
<dbReference type="Gene3D" id="3.30.1150.10">
    <property type="match status" value="1"/>
</dbReference>
<reference evidence="12 13" key="1">
    <citation type="submission" date="2017-06" db="EMBL/GenBank/DDBJ databases">
        <authorList>
            <person name="Kim H.J."/>
            <person name="Triplett B.A."/>
        </authorList>
    </citation>
    <scope>NUCLEOTIDE SEQUENCE [LARGE SCALE GENOMIC DNA]</scope>
    <source>
        <strain evidence="12 13">DSM 14713</strain>
    </source>
</reference>
<evidence type="ECO:0000256" key="6">
    <source>
        <dbReference type="ARBA" id="ARBA00022692"/>
    </source>
</evidence>
<dbReference type="RefSeq" id="WP_095977418.1">
    <property type="nucleotide sequence ID" value="NZ_CP022163.1"/>
</dbReference>
<accession>A0A250ICA2</accession>
<keyword evidence="9" id="KW-0472">Membrane</keyword>
<feature type="compositionally biased region" description="Pro residues" evidence="10">
    <location>
        <begin position="98"/>
        <end position="123"/>
    </location>
</feature>
<keyword evidence="7" id="KW-0653">Protein transport</keyword>
<dbReference type="EMBL" id="CP022163">
    <property type="protein sequence ID" value="ATB28767.1"/>
    <property type="molecule type" value="Genomic_DNA"/>
</dbReference>
<dbReference type="PRINTS" id="PR01217">
    <property type="entry name" value="PRICHEXTENSN"/>
</dbReference>
<feature type="compositionally biased region" description="Basic and acidic residues" evidence="10">
    <location>
        <begin position="41"/>
        <end position="50"/>
    </location>
</feature>
<keyword evidence="8" id="KW-1133">Transmembrane helix</keyword>
<name>A0A250ICA2_9BACT</name>
<gene>
    <name evidence="12" type="ORF">MEBOL_002216</name>
</gene>
<keyword evidence="5" id="KW-0997">Cell inner membrane</keyword>
<keyword evidence="13" id="KW-1185">Reference proteome</keyword>
<dbReference type="PROSITE" id="PS52015">
    <property type="entry name" value="TONB_CTD"/>
    <property type="match status" value="1"/>
</dbReference>
<organism evidence="12 13">
    <name type="scientific">Melittangium boletus DSM 14713</name>
    <dbReference type="NCBI Taxonomy" id="1294270"/>
    <lineage>
        <taxon>Bacteria</taxon>
        <taxon>Pseudomonadati</taxon>
        <taxon>Myxococcota</taxon>
        <taxon>Myxococcia</taxon>
        <taxon>Myxococcales</taxon>
        <taxon>Cystobacterineae</taxon>
        <taxon>Archangiaceae</taxon>
        <taxon>Melittangium</taxon>
    </lineage>
</organism>
<keyword evidence="4" id="KW-1003">Cell membrane</keyword>
<keyword evidence="6" id="KW-0812">Transmembrane</keyword>
<dbReference type="PANTHER" id="PTHR33446:SF2">
    <property type="entry name" value="PROTEIN TONB"/>
    <property type="match status" value="1"/>
</dbReference>
<proteinExistence type="inferred from homology"/>
<feature type="domain" description="TonB C-terminal" evidence="11">
    <location>
        <begin position="176"/>
        <end position="265"/>
    </location>
</feature>
<comment type="subcellular location">
    <subcellularLocation>
        <location evidence="1">Cell inner membrane</location>
        <topology evidence="1">Single-pass membrane protein</topology>
        <orientation evidence="1">Periplasmic side</orientation>
    </subcellularLocation>
</comment>
<dbReference type="AlphaFoldDB" id="A0A250ICA2"/>
<evidence type="ECO:0000313" key="12">
    <source>
        <dbReference type="EMBL" id="ATB28767.1"/>
    </source>
</evidence>
<dbReference type="InterPro" id="IPR051045">
    <property type="entry name" value="TonB-dependent_transducer"/>
</dbReference>